<evidence type="ECO:0000313" key="4">
    <source>
        <dbReference type="Proteomes" id="UP000015454"/>
    </source>
</evidence>
<dbReference type="Gene3D" id="3.30.930.10">
    <property type="entry name" value="Bira Bifunctional Protein, Domain 2"/>
    <property type="match status" value="1"/>
</dbReference>
<proteinExistence type="predicted"/>
<dbReference type="Proteomes" id="UP000015454">
    <property type="component" value="Unassembled WGS sequence"/>
</dbReference>
<evidence type="ECO:0000256" key="1">
    <source>
        <dbReference type="ARBA" id="ARBA00022598"/>
    </source>
</evidence>
<organism evidence="3 4">
    <name type="scientific">Leptospira broomii serovar Hurstbridge str. 5399</name>
    <dbReference type="NCBI Taxonomy" id="1049789"/>
    <lineage>
        <taxon>Bacteria</taxon>
        <taxon>Pseudomonadati</taxon>
        <taxon>Spirochaetota</taxon>
        <taxon>Spirochaetia</taxon>
        <taxon>Leptospirales</taxon>
        <taxon>Leptospiraceae</taxon>
        <taxon>Leptospira</taxon>
    </lineage>
</organism>
<dbReference type="Pfam" id="PF03099">
    <property type="entry name" value="BPL_LplA_LipB"/>
    <property type="match status" value="1"/>
</dbReference>
<keyword evidence="1 3" id="KW-0436">Ligase</keyword>
<dbReference type="CDD" id="cd16442">
    <property type="entry name" value="BPL"/>
    <property type="match status" value="1"/>
</dbReference>
<dbReference type="InterPro" id="IPR004143">
    <property type="entry name" value="BPL_LPL_catalytic"/>
</dbReference>
<reference evidence="3" key="1">
    <citation type="submission" date="2013-05" db="EMBL/GenBank/DDBJ databases">
        <authorList>
            <person name="Harkins D.M."/>
            <person name="Durkin A.S."/>
            <person name="Brinkac L.M."/>
            <person name="Haft D.H."/>
            <person name="Selengut J.D."/>
            <person name="Sanka R."/>
            <person name="DePew J."/>
            <person name="Purushe J."/>
            <person name="Hartskeerl R.A."/>
            <person name="Ahmed A."/>
            <person name="van der Linden H."/>
            <person name="Goris M.G.A."/>
            <person name="Vinetz J.M."/>
            <person name="Sutton G.G."/>
            <person name="Nierman W.C."/>
            <person name="Fouts D.E."/>
        </authorList>
    </citation>
    <scope>NUCLEOTIDE SEQUENCE [LARGE SCALE GENOMIC DNA]</scope>
    <source>
        <strain evidence="3">5399</strain>
    </source>
</reference>
<comment type="caution">
    <text evidence="3">The sequence shown here is derived from an EMBL/GenBank/DDBJ whole genome shotgun (WGS) entry which is preliminary data.</text>
</comment>
<dbReference type="EMBL" id="AHMO02000008">
    <property type="protein sequence ID" value="EQA44644.1"/>
    <property type="molecule type" value="Genomic_DNA"/>
</dbReference>
<dbReference type="GO" id="GO:0004077">
    <property type="term" value="F:biotin--[biotin carboxyl-carrier protein] ligase activity"/>
    <property type="evidence" value="ECO:0007669"/>
    <property type="project" value="UniProtKB-EC"/>
</dbReference>
<dbReference type="GO" id="GO:0005737">
    <property type="term" value="C:cytoplasm"/>
    <property type="evidence" value="ECO:0007669"/>
    <property type="project" value="TreeGrafter"/>
</dbReference>
<dbReference type="SUPFAM" id="SSF55681">
    <property type="entry name" value="Class II aaRS and biotin synthetases"/>
    <property type="match status" value="1"/>
</dbReference>
<dbReference type="EC" id="6.3.4.15" evidence="3"/>
<dbReference type="PROSITE" id="PS51733">
    <property type="entry name" value="BPL_LPL_CATALYTIC"/>
    <property type="match status" value="1"/>
</dbReference>
<dbReference type="STRING" id="1049789.LEP1GSC050_3924"/>
<dbReference type="AlphaFoldDB" id="T0GCX2"/>
<gene>
    <name evidence="3" type="ORF">LEP1GSC050_3924</name>
</gene>
<accession>T0GCX2</accession>
<dbReference type="InterPro" id="IPR004408">
    <property type="entry name" value="Biotin_CoA_COase_ligase"/>
</dbReference>
<dbReference type="InterPro" id="IPR045864">
    <property type="entry name" value="aa-tRNA-synth_II/BPL/LPL"/>
</dbReference>
<dbReference type="PANTHER" id="PTHR12835:SF5">
    <property type="entry name" value="BIOTIN--PROTEIN LIGASE"/>
    <property type="match status" value="1"/>
</dbReference>
<evidence type="ECO:0000259" key="2">
    <source>
        <dbReference type="PROSITE" id="PS51733"/>
    </source>
</evidence>
<protein>
    <submittedName>
        <fullName evidence="3">Biotin-(Acetyl-CoA-carboxylase) ligase</fullName>
        <ecNumber evidence="3">6.3.4.15</ecNumber>
    </submittedName>
</protein>
<sequence length="288" mass="32290">MRDRSRETRSKFIFSDLPFYRRCQIFSCPKGTFQYEIPMSFRLLEPDKGILLSEAISTNTILKGKEFPPGTWIQADFQSQGRGRKNRTWAILGDEPFIFSGKFRSTGELPSPNLFSLFIGVSVAKALLSTYPSLHESGDLKIKWPNDIFVNGKKVCGILIETEKEGEDWDWIVGIGINLFGKSLSEELPEAGFVTSLTTEAGRKNRFLETLLPLLNDAALSLADGKTYLSFINERLLWKGNAISYTENGVPQTAILLEVDDSGRLLVRSPSGEITEFIDSPEDFRSLG</sequence>
<keyword evidence="4" id="KW-1185">Reference proteome</keyword>
<dbReference type="PANTHER" id="PTHR12835">
    <property type="entry name" value="BIOTIN PROTEIN LIGASE"/>
    <property type="match status" value="1"/>
</dbReference>
<feature type="domain" description="BPL/LPL catalytic" evidence="2">
    <location>
        <begin position="35"/>
        <end position="226"/>
    </location>
</feature>
<dbReference type="NCBIfam" id="TIGR00121">
    <property type="entry name" value="birA_ligase"/>
    <property type="match status" value="1"/>
</dbReference>
<name>T0GCX2_9LEPT</name>
<evidence type="ECO:0000313" key="3">
    <source>
        <dbReference type="EMBL" id="EQA44644.1"/>
    </source>
</evidence>